<comment type="caution">
    <text evidence="2">The sequence shown here is derived from an EMBL/GenBank/DDBJ whole genome shotgun (WGS) entry which is preliminary data.</text>
</comment>
<dbReference type="Proteomes" id="UP001141552">
    <property type="component" value="Unassembled WGS sequence"/>
</dbReference>
<reference evidence="2" key="1">
    <citation type="submission" date="2022-02" db="EMBL/GenBank/DDBJ databases">
        <authorList>
            <person name="Henning P.M."/>
            <person name="McCubbin A.G."/>
            <person name="Shore J.S."/>
        </authorList>
    </citation>
    <scope>NUCLEOTIDE SEQUENCE</scope>
    <source>
        <strain evidence="2">F60SS</strain>
        <tissue evidence="2">Leaves</tissue>
    </source>
</reference>
<feature type="signal peptide" evidence="1">
    <location>
        <begin position="1"/>
        <end position="32"/>
    </location>
</feature>
<reference evidence="2" key="2">
    <citation type="journal article" date="2023" name="Plants (Basel)">
        <title>Annotation of the Turnera subulata (Passifloraceae) Draft Genome Reveals the S-Locus Evolved after the Divergence of Turneroideae from Passifloroideae in a Stepwise Manner.</title>
        <authorList>
            <person name="Henning P.M."/>
            <person name="Roalson E.H."/>
            <person name="Mir W."/>
            <person name="McCubbin A.G."/>
            <person name="Shore J.S."/>
        </authorList>
    </citation>
    <scope>NUCLEOTIDE SEQUENCE</scope>
    <source>
        <strain evidence="2">F60SS</strain>
    </source>
</reference>
<keyword evidence="3" id="KW-1185">Reference proteome</keyword>
<organism evidence="2 3">
    <name type="scientific">Turnera subulata</name>
    <dbReference type="NCBI Taxonomy" id="218843"/>
    <lineage>
        <taxon>Eukaryota</taxon>
        <taxon>Viridiplantae</taxon>
        <taxon>Streptophyta</taxon>
        <taxon>Embryophyta</taxon>
        <taxon>Tracheophyta</taxon>
        <taxon>Spermatophyta</taxon>
        <taxon>Magnoliopsida</taxon>
        <taxon>eudicotyledons</taxon>
        <taxon>Gunneridae</taxon>
        <taxon>Pentapetalae</taxon>
        <taxon>rosids</taxon>
        <taxon>fabids</taxon>
        <taxon>Malpighiales</taxon>
        <taxon>Passifloraceae</taxon>
        <taxon>Turnera</taxon>
    </lineage>
</organism>
<accession>A0A9Q0G6E6</accession>
<keyword evidence="1" id="KW-0732">Signal</keyword>
<evidence type="ECO:0000313" key="2">
    <source>
        <dbReference type="EMBL" id="KAJ4844270.1"/>
    </source>
</evidence>
<dbReference type="PANTHER" id="PTHR36896:SF2">
    <property type="entry name" value="OS01G0729500 PROTEIN"/>
    <property type="match status" value="1"/>
</dbReference>
<dbReference type="PANTHER" id="PTHR36896">
    <property type="entry name" value="OS01G0729500 PROTEIN"/>
    <property type="match status" value="1"/>
</dbReference>
<name>A0A9Q0G6E6_9ROSI</name>
<gene>
    <name evidence="2" type="ORF">Tsubulata_009818</name>
</gene>
<protein>
    <submittedName>
        <fullName evidence="2">Uncharacterized protein</fullName>
    </submittedName>
</protein>
<dbReference type="OrthoDB" id="884905at2759"/>
<dbReference type="EMBL" id="JAKUCV010002002">
    <property type="protein sequence ID" value="KAJ4844270.1"/>
    <property type="molecule type" value="Genomic_DNA"/>
</dbReference>
<proteinExistence type="predicted"/>
<feature type="chain" id="PRO_5040394107" evidence="1">
    <location>
        <begin position="33"/>
        <end position="109"/>
    </location>
</feature>
<dbReference type="AlphaFoldDB" id="A0A9Q0G6E6"/>
<sequence>MATTISSTTYATHPVLSLLLLLLLLLATSSSSLDISAPGYRSLLAVQQQQQQQRRGAGRRQIPNCGEMVTGSQCSQNPACRWCKSDALDDMCFSKTESWRLPRQVFVCE</sequence>
<evidence type="ECO:0000256" key="1">
    <source>
        <dbReference type="SAM" id="SignalP"/>
    </source>
</evidence>
<evidence type="ECO:0000313" key="3">
    <source>
        <dbReference type="Proteomes" id="UP001141552"/>
    </source>
</evidence>